<protein>
    <submittedName>
        <fullName evidence="5">Uncharacterized protein</fullName>
    </submittedName>
</protein>
<organism evidence="5 6">
    <name type="scientific">Mycena metata</name>
    <dbReference type="NCBI Taxonomy" id="1033252"/>
    <lineage>
        <taxon>Eukaryota</taxon>
        <taxon>Fungi</taxon>
        <taxon>Dikarya</taxon>
        <taxon>Basidiomycota</taxon>
        <taxon>Agaricomycotina</taxon>
        <taxon>Agaricomycetes</taxon>
        <taxon>Agaricomycetidae</taxon>
        <taxon>Agaricales</taxon>
        <taxon>Marasmiineae</taxon>
        <taxon>Mycenaceae</taxon>
        <taxon>Mycena</taxon>
    </lineage>
</organism>
<dbReference type="SUPFAM" id="SSF48452">
    <property type="entry name" value="TPR-like"/>
    <property type="match status" value="1"/>
</dbReference>
<dbReference type="GO" id="GO:0007166">
    <property type="term" value="P:cell surface receptor signaling pathway"/>
    <property type="evidence" value="ECO:0007669"/>
    <property type="project" value="InterPro"/>
</dbReference>
<evidence type="ECO:0000259" key="3">
    <source>
        <dbReference type="Pfam" id="PF05729"/>
    </source>
</evidence>
<keyword evidence="1" id="KW-0175">Coiled coil</keyword>
<dbReference type="Gene3D" id="1.25.40.10">
    <property type="entry name" value="Tetratricopeptide repeat domain"/>
    <property type="match status" value="1"/>
</dbReference>
<dbReference type="Pfam" id="PF05729">
    <property type="entry name" value="NACHT"/>
    <property type="match status" value="1"/>
</dbReference>
<comment type="caution">
    <text evidence="5">The sequence shown here is derived from an EMBL/GenBank/DDBJ whole genome shotgun (WGS) entry which is preliminary data.</text>
</comment>
<dbReference type="Gene3D" id="3.40.50.300">
    <property type="entry name" value="P-loop containing nucleotide triphosphate hydrolases"/>
    <property type="match status" value="1"/>
</dbReference>
<feature type="region of interest" description="Disordered" evidence="2">
    <location>
        <begin position="1044"/>
        <end position="1067"/>
    </location>
</feature>
<dbReference type="InterPro" id="IPR011990">
    <property type="entry name" value="TPR-like_helical_dom_sf"/>
</dbReference>
<evidence type="ECO:0000313" key="6">
    <source>
        <dbReference type="Proteomes" id="UP001215598"/>
    </source>
</evidence>
<dbReference type="InterPro" id="IPR036537">
    <property type="entry name" value="Adaptor_Cbl_N_dom_sf"/>
</dbReference>
<evidence type="ECO:0000256" key="1">
    <source>
        <dbReference type="SAM" id="Coils"/>
    </source>
</evidence>
<evidence type="ECO:0000313" key="5">
    <source>
        <dbReference type="EMBL" id="KAJ7731985.1"/>
    </source>
</evidence>
<feature type="coiled-coil region" evidence="1">
    <location>
        <begin position="999"/>
        <end position="1026"/>
    </location>
</feature>
<dbReference type="Proteomes" id="UP001215598">
    <property type="component" value="Unassembled WGS sequence"/>
</dbReference>
<reference evidence="5" key="1">
    <citation type="submission" date="2023-03" db="EMBL/GenBank/DDBJ databases">
        <title>Massive genome expansion in bonnet fungi (Mycena s.s.) driven by repeated elements and novel gene families across ecological guilds.</title>
        <authorList>
            <consortium name="Lawrence Berkeley National Laboratory"/>
            <person name="Harder C.B."/>
            <person name="Miyauchi S."/>
            <person name="Viragh M."/>
            <person name="Kuo A."/>
            <person name="Thoen E."/>
            <person name="Andreopoulos B."/>
            <person name="Lu D."/>
            <person name="Skrede I."/>
            <person name="Drula E."/>
            <person name="Henrissat B."/>
            <person name="Morin E."/>
            <person name="Kohler A."/>
            <person name="Barry K."/>
            <person name="LaButti K."/>
            <person name="Morin E."/>
            <person name="Salamov A."/>
            <person name="Lipzen A."/>
            <person name="Mereny Z."/>
            <person name="Hegedus B."/>
            <person name="Baldrian P."/>
            <person name="Stursova M."/>
            <person name="Weitz H."/>
            <person name="Taylor A."/>
            <person name="Grigoriev I.V."/>
            <person name="Nagy L.G."/>
            <person name="Martin F."/>
            <person name="Kauserud H."/>
        </authorList>
    </citation>
    <scope>NUCLEOTIDE SEQUENCE</scope>
    <source>
        <strain evidence="5">CBHHK182m</strain>
    </source>
</reference>
<dbReference type="AlphaFoldDB" id="A0AAD7I017"/>
<dbReference type="InterPro" id="IPR027417">
    <property type="entry name" value="P-loop_NTPase"/>
</dbReference>
<evidence type="ECO:0000256" key="2">
    <source>
        <dbReference type="SAM" id="MobiDB-lite"/>
    </source>
</evidence>
<name>A0AAD7I017_9AGAR</name>
<dbReference type="EMBL" id="JARKIB010000148">
    <property type="protein sequence ID" value="KAJ7731985.1"/>
    <property type="molecule type" value="Genomic_DNA"/>
</dbReference>
<dbReference type="Gene3D" id="1.20.930.20">
    <property type="entry name" value="Adaptor protein Cbl, N-terminal domain"/>
    <property type="match status" value="1"/>
</dbReference>
<dbReference type="CDD" id="cd21037">
    <property type="entry name" value="MLKL_NTD"/>
    <property type="match status" value="1"/>
</dbReference>
<dbReference type="InterPro" id="IPR007111">
    <property type="entry name" value="NACHT_NTPase"/>
</dbReference>
<evidence type="ECO:0000259" key="4">
    <source>
        <dbReference type="Pfam" id="PF22215"/>
    </source>
</evidence>
<dbReference type="SUPFAM" id="SSF52540">
    <property type="entry name" value="P-loop containing nucleoside triphosphate hydrolases"/>
    <property type="match status" value="1"/>
</dbReference>
<gene>
    <name evidence="5" type="ORF">B0H16DRAFT_1770660</name>
</gene>
<feature type="domain" description="Mixed lineage kinase" evidence="4">
    <location>
        <begin position="39"/>
        <end position="148"/>
    </location>
</feature>
<dbReference type="PANTHER" id="PTHR47691">
    <property type="entry name" value="REGULATOR-RELATED"/>
    <property type="match status" value="1"/>
</dbReference>
<dbReference type="InterPro" id="IPR054000">
    <property type="entry name" value="MLKL_N"/>
</dbReference>
<feature type="domain" description="NACHT" evidence="3">
    <location>
        <begin position="223"/>
        <end position="372"/>
    </location>
</feature>
<dbReference type="Pfam" id="PF22215">
    <property type="entry name" value="MLKL_N"/>
    <property type="match status" value="1"/>
</dbReference>
<keyword evidence="6" id="KW-1185">Reference proteome</keyword>
<dbReference type="PANTHER" id="PTHR47691:SF3">
    <property type="entry name" value="HTH-TYPE TRANSCRIPTIONAL REGULATOR RV0890C-RELATED"/>
    <property type="match status" value="1"/>
</dbReference>
<sequence length="1067" mass="119298">MPHQLTSTEARINNLTAYLTPILLVFAELNDAFCPPFVQPIIKTTQALIAGVQNVKRNKDQCLQLVESIHPVLFAILRIHLESETVGSLPPAILEDVAGFTDTLHKTYTCIEMQQDGNKIRQFFRQSEAHGLLKECQNKLDQAFNVFTVQNEADAMHQELMELISTLSDGTMSDRPSSVFYKGARLCSSNSFSLLPSKPKIFHGRESELQEIMELLGQNTPRVAILGGGGMGKTVLARAVLHHTDTCARFEHRFFVSAEVATTAVELAALIGLHLGLDPGSNLTRTVVQYFISQASPCLLVLDNLETPWEPAQAREGVENLLSLLAALEHLALVVTLRGAERPSKVRWSRPFLQPLQPLSNDAAQQIFEQITDDSHASDERTQLLEFTENMPLAVDLMAHLVEYEGLLTVLTRWKTEKTSLLSVGHDRHSNLDTSIAISLSSPRITPGARELLSLLSILPDGLSDHQLTHSNLPITDILSCKSVLLATSLAYKDTKNRLRSLVPIREHIQQFSPPSQPLVMSIRKGFHNLLNSYAEHKTAPISSITAQITANFANLHKVLGEGLQPGSLDIAETIRCCLALSYMYRVHMDGRTPLLDRIPLHLCDHQLMVQYLMEQMTVQTYTSVDAERLVSQGISHLQHLDDPKLEANFYGTAGAFMSHSTIDPMHGFQFLEKALALSKSTGDTGVQCQILHSMAIFMSRRGNPTAALALGREVEQIAYQATDLVQVTGALQTIAEALITFGDYKGALIELSRARELVDMCGLTGGSRYCNISNDQTEIHIRKSEYAEAKSIQTALLQNTAINKNSEIHGYTFLNIALVDVMIGTTRELIQQNLDSARKVFNRAKSPLPIIYCDMVLADLNLREGNWVLAQAQFQESLTSRDRQVVVYCVERLADSTRWLAHFQGHAKWPMMCLCESQRLQEKLMLYKALLFIGDWFISEDEVTAHNLFTVALEGFTFLDVHQSRAQCFMRFGEMAQKKGDRSKAAEMWREARPLFERSLQTKDVEQIDRRLAALEKEHQSSLVNLMTLYPPTEQPDKEVIEASTEVTRSSSTDKHTRNQVKMLGP</sequence>
<dbReference type="InterPro" id="IPR059179">
    <property type="entry name" value="MLKL-like_MCAfunc"/>
</dbReference>
<proteinExistence type="predicted"/>
<accession>A0AAD7I017</accession>